<name>A0A3M5WIL9_PSEAP</name>
<feature type="non-terminal residue" evidence="1">
    <location>
        <position position="1"/>
    </location>
</feature>
<feature type="non-terminal residue" evidence="1">
    <location>
        <position position="162"/>
    </location>
</feature>
<evidence type="ECO:0000313" key="1">
    <source>
        <dbReference type="EMBL" id="RMU70339.1"/>
    </source>
</evidence>
<gene>
    <name evidence="1" type="ORF">ALP24_05292</name>
</gene>
<dbReference type="PANTHER" id="PTHR32305:SF15">
    <property type="entry name" value="PROTEIN RHSA-RELATED"/>
    <property type="match status" value="1"/>
</dbReference>
<dbReference type="AlphaFoldDB" id="A0A3M5WIL9"/>
<comment type="caution">
    <text evidence="1">The sequence shown here is derived from an EMBL/GenBank/DDBJ whole genome shotgun (WGS) entry which is preliminary data.</text>
</comment>
<dbReference type="Gene3D" id="2.180.10.10">
    <property type="entry name" value="RHS repeat-associated core"/>
    <property type="match status" value="1"/>
</dbReference>
<sequence>GPALPGLQPLPTLDPCQVSNYRQNYSYDAAGNLLQMRHEGAHNFTRNMHVAPDSNRSLRDDDGDVDFATSFDANGNLLQLVRGQVMGWDARNQLQHITTVQREDGSNDDERYVYDGQGQRCRKISTAQASGRTLINEVRYLPGLEIRTTADGEILHVVTAQA</sequence>
<organism evidence="1 2">
    <name type="scientific">Pseudomonas syringae pv. aptata</name>
    <dbReference type="NCBI Taxonomy" id="83167"/>
    <lineage>
        <taxon>Bacteria</taxon>
        <taxon>Pseudomonadati</taxon>
        <taxon>Pseudomonadota</taxon>
        <taxon>Gammaproteobacteria</taxon>
        <taxon>Pseudomonadales</taxon>
        <taxon>Pseudomonadaceae</taxon>
        <taxon>Pseudomonas</taxon>
        <taxon>Pseudomonas syringae</taxon>
    </lineage>
</organism>
<dbReference type="PANTHER" id="PTHR32305">
    <property type="match status" value="1"/>
</dbReference>
<dbReference type="EMBL" id="RBUF01000552">
    <property type="protein sequence ID" value="RMU70339.1"/>
    <property type="molecule type" value="Genomic_DNA"/>
</dbReference>
<protein>
    <submittedName>
        <fullName evidence="1">Putative insecticidal toxin complex protein C3</fullName>
    </submittedName>
</protein>
<dbReference type="Proteomes" id="UP000274315">
    <property type="component" value="Unassembled WGS sequence"/>
</dbReference>
<evidence type="ECO:0000313" key="2">
    <source>
        <dbReference type="Proteomes" id="UP000274315"/>
    </source>
</evidence>
<reference evidence="1 2" key="1">
    <citation type="submission" date="2018-08" db="EMBL/GenBank/DDBJ databases">
        <title>Recombination of ecologically and evolutionarily significant loci maintains genetic cohesion in the Pseudomonas syringae species complex.</title>
        <authorList>
            <person name="Dillon M."/>
            <person name="Thakur S."/>
            <person name="Almeida R.N.D."/>
            <person name="Weir B.S."/>
            <person name="Guttman D.S."/>
        </authorList>
    </citation>
    <scope>NUCLEOTIDE SEQUENCE [LARGE SCALE GENOMIC DNA]</scope>
    <source>
        <strain evidence="1 2">ICMP 11935</strain>
    </source>
</reference>
<dbReference type="InterPro" id="IPR050708">
    <property type="entry name" value="T6SS_VgrG/RHS"/>
</dbReference>
<proteinExistence type="predicted"/>
<accession>A0A3M5WIL9</accession>